<feature type="transmembrane region" description="Helical" evidence="2">
    <location>
        <begin position="6"/>
        <end position="26"/>
    </location>
</feature>
<evidence type="ECO:0000313" key="3">
    <source>
        <dbReference type="EMBL" id="OZI45797.1"/>
    </source>
</evidence>
<keyword evidence="2" id="KW-0472">Membrane</keyword>
<accession>A0A261T922</accession>
<dbReference type="EMBL" id="NEVP01000012">
    <property type="protein sequence ID" value="OZI45797.1"/>
    <property type="molecule type" value="Genomic_DNA"/>
</dbReference>
<feature type="transmembrane region" description="Helical" evidence="2">
    <location>
        <begin position="47"/>
        <end position="69"/>
    </location>
</feature>
<evidence type="ECO:0000256" key="2">
    <source>
        <dbReference type="SAM" id="Phobius"/>
    </source>
</evidence>
<feature type="transmembrane region" description="Helical" evidence="2">
    <location>
        <begin position="218"/>
        <end position="239"/>
    </location>
</feature>
<name>A0A261T922_9BORD</name>
<feature type="region of interest" description="Disordered" evidence="1">
    <location>
        <begin position="119"/>
        <end position="161"/>
    </location>
</feature>
<sequence length="245" mass="25599">MARFLFGLSVTLAAVLLLLGAAALGLRAVRALFGRVDDERHQAIGSGVLIFILVAAALALIYFSGTWLHGALGEWLAPGDRAWLGGGEHLPAGAVLGAIAAVGLLAYAPALARLRHRAGEDGAKPAPARKTATQGELELEKTQAKAARATPKKTTRKVVAPPPKGPRIAVLGRSAAFVLALGALLLTFSYIVAPQGLPLPPDWTALQTSPLAQRARPVYLAAYLLLAAGTALLGLWFIIRRPAPR</sequence>
<reference evidence="3 4" key="1">
    <citation type="submission" date="2017-05" db="EMBL/GenBank/DDBJ databases">
        <title>Complete and WGS of Bordetella genogroups.</title>
        <authorList>
            <person name="Spilker T."/>
            <person name="LiPuma J."/>
        </authorList>
    </citation>
    <scope>NUCLEOTIDE SEQUENCE [LARGE SCALE GENOMIC DNA]</scope>
    <source>
        <strain evidence="3 4">AU10456</strain>
    </source>
</reference>
<evidence type="ECO:0000313" key="4">
    <source>
        <dbReference type="Proteomes" id="UP000216913"/>
    </source>
</evidence>
<feature type="transmembrane region" description="Helical" evidence="2">
    <location>
        <begin position="174"/>
        <end position="193"/>
    </location>
</feature>
<dbReference type="Proteomes" id="UP000216913">
    <property type="component" value="Unassembled WGS sequence"/>
</dbReference>
<keyword evidence="2" id="KW-1133">Transmembrane helix</keyword>
<feature type="transmembrane region" description="Helical" evidence="2">
    <location>
        <begin position="89"/>
        <end position="108"/>
    </location>
</feature>
<comment type="caution">
    <text evidence="3">The sequence shown here is derived from an EMBL/GenBank/DDBJ whole genome shotgun (WGS) entry which is preliminary data.</text>
</comment>
<proteinExistence type="predicted"/>
<dbReference type="AlphaFoldDB" id="A0A261T922"/>
<gene>
    <name evidence="3" type="ORF">CAL25_21475</name>
</gene>
<evidence type="ECO:0000256" key="1">
    <source>
        <dbReference type="SAM" id="MobiDB-lite"/>
    </source>
</evidence>
<protein>
    <submittedName>
        <fullName evidence="3">Uncharacterized protein</fullName>
    </submittedName>
</protein>
<organism evidence="3 4">
    <name type="scientific">Bordetella genomosp. 5</name>
    <dbReference type="NCBI Taxonomy" id="1395608"/>
    <lineage>
        <taxon>Bacteria</taxon>
        <taxon>Pseudomonadati</taxon>
        <taxon>Pseudomonadota</taxon>
        <taxon>Betaproteobacteria</taxon>
        <taxon>Burkholderiales</taxon>
        <taxon>Alcaligenaceae</taxon>
        <taxon>Bordetella</taxon>
    </lineage>
</organism>
<keyword evidence="4" id="KW-1185">Reference proteome</keyword>
<keyword evidence="2" id="KW-0812">Transmembrane</keyword>